<dbReference type="Proteomes" id="UP000317494">
    <property type="component" value="Unassembled WGS sequence"/>
</dbReference>
<proteinExistence type="predicted"/>
<evidence type="ECO:0000256" key="1">
    <source>
        <dbReference type="SAM" id="MobiDB-lite"/>
    </source>
</evidence>
<evidence type="ECO:0000313" key="2">
    <source>
        <dbReference type="EMBL" id="TPX42549.1"/>
    </source>
</evidence>
<evidence type="ECO:0000313" key="3">
    <source>
        <dbReference type="Proteomes" id="UP000317494"/>
    </source>
</evidence>
<sequence>MTRDLTFSLTCPPPRRRGQRGQPPSPSPLAPPLPPPPPFLVPDPTDLDLRFTDAEADAYANASDGPEDLTDLPDGLSEAADVCVNNVARMLGPRASTECLRLTASYYVTLFVSAPLP</sequence>
<organism evidence="2 3">
    <name type="scientific">Synchytrium endobioticum</name>
    <dbReference type="NCBI Taxonomy" id="286115"/>
    <lineage>
        <taxon>Eukaryota</taxon>
        <taxon>Fungi</taxon>
        <taxon>Fungi incertae sedis</taxon>
        <taxon>Chytridiomycota</taxon>
        <taxon>Chytridiomycota incertae sedis</taxon>
        <taxon>Chytridiomycetes</taxon>
        <taxon>Synchytriales</taxon>
        <taxon>Synchytriaceae</taxon>
        <taxon>Synchytrium</taxon>
    </lineage>
</organism>
<gene>
    <name evidence="2" type="ORF">SeMB42_g05094</name>
</gene>
<keyword evidence="3" id="KW-1185">Reference proteome</keyword>
<protein>
    <submittedName>
        <fullName evidence="2">Uncharacterized protein</fullName>
    </submittedName>
</protein>
<feature type="region of interest" description="Disordered" evidence="1">
    <location>
        <begin position="1"/>
        <end position="73"/>
    </location>
</feature>
<name>A0A507CTR8_9FUNG</name>
<comment type="caution">
    <text evidence="2">The sequence shown here is derived from an EMBL/GenBank/DDBJ whole genome shotgun (WGS) entry which is preliminary data.</text>
</comment>
<dbReference type="VEuPathDB" id="FungiDB:SeMB42_g05094"/>
<dbReference type="EMBL" id="QEAN01000229">
    <property type="protein sequence ID" value="TPX42549.1"/>
    <property type="molecule type" value="Genomic_DNA"/>
</dbReference>
<accession>A0A507CTR8</accession>
<dbReference type="AlphaFoldDB" id="A0A507CTR8"/>
<reference evidence="2 3" key="1">
    <citation type="journal article" date="2019" name="Sci. Rep.">
        <title>Comparative genomics of chytrid fungi reveal insights into the obligate biotrophic and pathogenic lifestyle of Synchytrium endobioticum.</title>
        <authorList>
            <person name="van de Vossenberg B.T.L.H."/>
            <person name="Warris S."/>
            <person name="Nguyen H.D.T."/>
            <person name="van Gent-Pelzer M.P.E."/>
            <person name="Joly D.L."/>
            <person name="van de Geest H.C."/>
            <person name="Bonants P.J.M."/>
            <person name="Smith D.S."/>
            <person name="Levesque C.A."/>
            <person name="van der Lee T.A.J."/>
        </authorList>
    </citation>
    <scope>NUCLEOTIDE SEQUENCE [LARGE SCALE GENOMIC DNA]</scope>
    <source>
        <strain evidence="2 3">MB42</strain>
    </source>
</reference>
<feature type="compositionally biased region" description="Pro residues" evidence="1">
    <location>
        <begin position="23"/>
        <end position="41"/>
    </location>
</feature>